<comment type="caution">
    <text evidence="3">The sequence shown here is derived from an EMBL/GenBank/DDBJ whole genome shotgun (WGS) entry which is preliminary data.</text>
</comment>
<protein>
    <submittedName>
        <fullName evidence="3">2-amino-3-carboxymuconate-6-semialdehyde decarboxylase</fullName>
    </submittedName>
</protein>
<feature type="domain" description="Amidohydrolase-related" evidence="2">
    <location>
        <begin position="49"/>
        <end position="320"/>
    </location>
</feature>
<dbReference type="EMBL" id="BHYM01000017">
    <property type="protein sequence ID" value="GCE38173.1"/>
    <property type="molecule type" value="Genomic_DNA"/>
</dbReference>
<evidence type="ECO:0000256" key="1">
    <source>
        <dbReference type="ARBA" id="ARBA00023239"/>
    </source>
</evidence>
<dbReference type="InterPro" id="IPR032465">
    <property type="entry name" value="ACMSD"/>
</dbReference>
<dbReference type="Gene3D" id="3.20.20.140">
    <property type="entry name" value="Metal-dependent hydrolases"/>
    <property type="match status" value="1"/>
</dbReference>
<dbReference type="OrthoDB" id="8673173at2"/>
<organism evidence="3 4">
    <name type="scientific">Rhodococcus wratislaviensis</name>
    <name type="common">Tsukamurella wratislaviensis</name>
    <dbReference type="NCBI Taxonomy" id="44752"/>
    <lineage>
        <taxon>Bacteria</taxon>
        <taxon>Bacillati</taxon>
        <taxon>Actinomycetota</taxon>
        <taxon>Actinomycetes</taxon>
        <taxon>Mycobacteriales</taxon>
        <taxon>Nocardiaceae</taxon>
        <taxon>Rhodococcus</taxon>
    </lineage>
</organism>
<reference evidence="3 4" key="1">
    <citation type="submission" date="2018-11" db="EMBL/GenBank/DDBJ databases">
        <title>Microbial catabolism of amino acid.</title>
        <authorList>
            <person name="Hibi M."/>
            <person name="Ogawa J."/>
        </authorList>
    </citation>
    <scope>NUCLEOTIDE SEQUENCE [LARGE SCALE GENOMIC DNA]</scope>
    <source>
        <strain evidence="3 4">C31-06</strain>
    </source>
</reference>
<dbReference type="SUPFAM" id="SSF51556">
    <property type="entry name" value="Metallo-dependent hydrolases"/>
    <property type="match status" value="1"/>
</dbReference>
<sequence>MRRIALEEAFWLPDLGEETHPFGHLTPRNREWVDHVQSRLVDLSEQRLREMDEFGIDIHVLSLTSPGVQAHTDTASAIRDARQSNEVLSKTVTAHPDRFVGFAALPTQDPEAAAKELEHSVLELGLRGALVNDHTGGRYLDDRAYDVLWDKLQELGVPLYIHPNAVSAQALKVLSGYEYLSGGSFGWSVAVGGHALRLIYGRVFDRFPAATVILGHMGEFLPFQTTRLDSRHANLTLTDPPDLNPSEYLRRNFMITTSGVCSHSALIAAAEAIGMDRIMFAIDYPYEETSTAAEFLDTLPLPESDIAAIAHLNAERVLGIPAV</sequence>
<dbReference type="GO" id="GO:0005829">
    <property type="term" value="C:cytosol"/>
    <property type="evidence" value="ECO:0007669"/>
    <property type="project" value="TreeGrafter"/>
</dbReference>
<dbReference type="PANTHER" id="PTHR21240">
    <property type="entry name" value="2-AMINO-3-CARBOXYLMUCONATE-6-SEMIALDEHYDE DECARBOXYLASE"/>
    <property type="match status" value="1"/>
</dbReference>
<dbReference type="GO" id="GO:0019748">
    <property type="term" value="P:secondary metabolic process"/>
    <property type="evidence" value="ECO:0007669"/>
    <property type="project" value="TreeGrafter"/>
</dbReference>
<dbReference type="InterPro" id="IPR006680">
    <property type="entry name" value="Amidohydro-rel"/>
</dbReference>
<proteinExistence type="predicted"/>
<dbReference type="AlphaFoldDB" id="A0A402C3L6"/>
<accession>A0A402C3L6</accession>
<gene>
    <name evidence="3" type="ORF">Rhow_001212</name>
</gene>
<dbReference type="PANTHER" id="PTHR21240:SF30">
    <property type="entry name" value="AMIDOHYDROLASE-RELATED DOMAIN-CONTAINING PROTEIN-RELATED"/>
    <property type="match status" value="1"/>
</dbReference>
<dbReference type="GO" id="GO:0016787">
    <property type="term" value="F:hydrolase activity"/>
    <property type="evidence" value="ECO:0007669"/>
    <property type="project" value="InterPro"/>
</dbReference>
<dbReference type="RefSeq" id="WP_124390796.1">
    <property type="nucleotide sequence ID" value="NZ_BHYM01000017.1"/>
</dbReference>
<dbReference type="GO" id="GO:0016831">
    <property type="term" value="F:carboxy-lyase activity"/>
    <property type="evidence" value="ECO:0007669"/>
    <property type="project" value="InterPro"/>
</dbReference>
<evidence type="ECO:0000313" key="4">
    <source>
        <dbReference type="Proteomes" id="UP000287519"/>
    </source>
</evidence>
<dbReference type="Pfam" id="PF04909">
    <property type="entry name" value="Amidohydro_2"/>
    <property type="match status" value="1"/>
</dbReference>
<evidence type="ECO:0000313" key="3">
    <source>
        <dbReference type="EMBL" id="GCE38173.1"/>
    </source>
</evidence>
<dbReference type="Proteomes" id="UP000287519">
    <property type="component" value="Unassembled WGS sequence"/>
</dbReference>
<keyword evidence="4" id="KW-1185">Reference proteome</keyword>
<evidence type="ECO:0000259" key="2">
    <source>
        <dbReference type="Pfam" id="PF04909"/>
    </source>
</evidence>
<keyword evidence="1" id="KW-0456">Lyase</keyword>
<dbReference type="InterPro" id="IPR032466">
    <property type="entry name" value="Metal_Hydrolase"/>
</dbReference>
<name>A0A402C3L6_RHOWR</name>